<comment type="caution">
    <text evidence="2">The sequence shown here is derived from an EMBL/GenBank/DDBJ whole genome shotgun (WGS) entry which is preliminary data.</text>
</comment>
<dbReference type="AlphaFoldDB" id="A0A5C4U4I3"/>
<dbReference type="GO" id="GO:0051301">
    <property type="term" value="P:cell division"/>
    <property type="evidence" value="ECO:0007669"/>
    <property type="project" value="UniProtKB-KW"/>
</dbReference>
<keyword evidence="3" id="KW-1185">Reference proteome</keyword>
<dbReference type="Proteomes" id="UP000312032">
    <property type="component" value="Unassembled WGS sequence"/>
</dbReference>
<gene>
    <name evidence="2" type="ORF">FHE74_07290</name>
</gene>
<organism evidence="2 3">
    <name type="scientific">Corynebacterium tapiri</name>
    <dbReference type="NCBI Taxonomy" id="1448266"/>
    <lineage>
        <taxon>Bacteria</taxon>
        <taxon>Bacillati</taxon>
        <taxon>Actinomycetota</taxon>
        <taxon>Actinomycetes</taxon>
        <taxon>Mycobacteriales</taxon>
        <taxon>Corynebacteriaceae</taxon>
        <taxon>Corynebacterium</taxon>
    </lineage>
</organism>
<keyword evidence="1" id="KW-0812">Transmembrane</keyword>
<dbReference type="OrthoDB" id="4419739at2"/>
<protein>
    <submittedName>
        <fullName evidence="2">Cell division protein FtsW</fullName>
    </submittedName>
</protein>
<keyword evidence="2" id="KW-0131">Cell cycle</keyword>
<evidence type="ECO:0000313" key="2">
    <source>
        <dbReference type="EMBL" id="TNL96890.1"/>
    </source>
</evidence>
<reference evidence="2 3" key="1">
    <citation type="submission" date="2019-06" db="EMBL/GenBank/DDBJ databases">
        <authorList>
            <person name="Li J."/>
        </authorList>
    </citation>
    <scope>NUCLEOTIDE SEQUENCE [LARGE SCALE GENOMIC DNA]</scope>
    <source>
        <strain evidence="2 3">LMG 28165</strain>
    </source>
</reference>
<name>A0A5C4U4I3_9CORY</name>
<proteinExistence type="predicted"/>
<evidence type="ECO:0000313" key="3">
    <source>
        <dbReference type="Proteomes" id="UP000312032"/>
    </source>
</evidence>
<keyword evidence="2" id="KW-0132">Cell division</keyword>
<sequence length="65" mass="7600">MVIASFYISQVTGWRGVASSNVEGVAWEDVTSEGLFVHLALYLGFYFLLVLPFFVFRRKRWEKKH</sequence>
<keyword evidence="1" id="KW-1133">Transmembrane helix</keyword>
<dbReference type="EMBL" id="VDHJ01000009">
    <property type="protein sequence ID" value="TNL96890.1"/>
    <property type="molecule type" value="Genomic_DNA"/>
</dbReference>
<feature type="transmembrane region" description="Helical" evidence="1">
    <location>
        <begin position="35"/>
        <end position="56"/>
    </location>
</feature>
<accession>A0A5C4U4I3</accession>
<evidence type="ECO:0000256" key="1">
    <source>
        <dbReference type="SAM" id="Phobius"/>
    </source>
</evidence>
<keyword evidence="1" id="KW-0472">Membrane</keyword>